<evidence type="ECO:0000313" key="1">
    <source>
        <dbReference type="EMBL" id="GAL05524.1"/>
    </source>
</evidence>
<comment type="caution">
    <text evidence="1">The sequence shown here is derived from an EMBL/GenBank/DDBJ whole genome shotgun (WGS) entry which is preliminary data.</text>
</comment>
<dbReference type="EMBL" id="BBMN01000007">
    <property type="protein sequence ID" value="GAL05524.1"/>
    <property type="molecule type" value="Genomic_DNA"/>
</dbReference>
<reference evidence="1 2" key="1">
    <citation type="journal article" date="2014" name="Genome Announc.">
        <title>Draft Genome Sequences of Two Vibrionaceae Species, Vibrio ponticus C121 and Photobacterium aphoticum C119, Isolated as Coral Reef Microbiota.</title>
        <authorList>
            <person name="Al-saari N."/>
            <person name="Meirelles P.M."/>
            <person name="Mino S."/>
            <person name="Suda W."/>
            <person name="Oshima K."/>
            <person name="Hattori M."/>
            <person name="Ohkuma M."/>
            <person name="Thompson F.L."/>
            <person name="Gomez-Gil B."/>
            <person name="Sawabe T."/>
            <person name="Sawabe T."/>
        </authorList>
    </citation>
    <scope>NUCLEOTIDE SEQUENCE [LARGE SCALE GENOMIC DNA]</scope>
    <source>
        <strain evidence="1 2">JCM 19237</strain>
    </source>
</reference>
<protein>
    <submittedName>
        <fullName evidence="1">Uncharacterized protein</fullName>
    </submittedName>
</protein>
<dbReference type="Proteomes" id="UP000029227">
    <property type="component" value="Unassembled WGS sequence"/>
</dbReference>
<sequence>MYQSMIYIANEIHDASLARDFKNKAKQVKANSPLMAGLLKRAGI</sequence>
<evidence type="ECO:0000313" key="2">
    <source>
        <dbReference type="Proteomes" id="UP000029227"/>
    </source>
</evidence>
<gene>
    <name evidence="1" type="ORF">JCM19237_614</name>
</gene>
<dbReference type="STRING" id="754436.JCM19237_614"/>
<name>A0A090QUM2_9GAMM</name>
<accession>A0A090QUM2</accession>
<organism evidence="1 2">
    <name type="scientific">Photobacterium aphoticum</name>
    <dbReference type="NCBI Taxonomy" id="754436"/>
    <lineage>
        <taxon>Bacteria</taxon>
        <taxon>Pseudomonadati</taxon>
        <taxon>Pseudomonadota</taxon>
        <taxon>Gammaproteobacteria</taxon>
        <taxon>Vibrionales</taxon>
        <taxon>Vibrionaceae</taxon>
        <taxon>Photobacterium</taxon>
    </lineage>
</organism>
<proteinExistence type="predicted"/>
<dbReference type="AlphaFoldDB" id="A0A090QUM2"/>